<feature type="transmembrane region" description="Helical" evidence="1">
    <location>
        <begin position="36"/>
        <end position="53"/>
    </location>
</feature>
<keyword evidence="1" id="KW-0812">Transmembrane</keyword>
<name>A0A916RLK3_9BACI</name>
<dbReference type="Proteomes" id="UP000613512">
    <property type="component" value="Unassembled WGS sequence"/>
</dbReference>
<evidence type="ECO:0000313" key="2">
    <source>
        <dbReference type="EMBL" id="GGA61866.1"/>
    </source>
</evidence>
<keyword evidence="3" id="KW-1185">Reference proteome</keyword>
<organism evidence="2 3">
    <name type="scientific">Ornithinibacillus halotolerans</name>
    <dbReference type="NCBI Taxonomy" id="1274357"/>
    <lineage>
        <taxon>Bacteria</taxon>
        <taxon>Bacillati</taxon>
        <taxon>Bacillota</taxon>
        <taxon>Bacilli</taxon>
        <taxon>Bacillales</taxon>
        <taxon>Bacillaceae</taxon>
        <taxon>Ornithinibacillus</taxon>
    </lineage>
</organism>
<dbReference type="EMBL" id="BMEY01000001">
    <property type="protein sequence ID" value="GGA61866.1"/>
    <property type="molecule type" value="Genomic_DNA"/>
</dbReference>
<evidence type="ECO:0000313" key="3">
    <source>
        <dbReference type="Proteomes" id="UP000613512"/>
    </source>
</evidence>
<keyword evidence="1" id="KW-0472">Membrane</keyword>
<reference evidence="2" key="2">
    <citation type="submission" date="2020-09" db="EMBL/GenBank/DDBJ databases">
        <authorList>
            <person name="Sun Q."/>
            <person name="Zhou Y."/>
        </authorList>
    </citation>
    <scope>NUCLEOTIDE SEQUENCE</scope>
    <source>
        <strain evidence="2">CGMCC 1.12408</strain>
    </source>
</reference>
<protein>
    <submittedName>
        <fullName evidence="2">Uncharacterized protein</fullName>
    </submittedName>
</protein>
<dbReference type="InterPro" id="IPR035406">
    <property type="entry name" value="DUF5412"/>
</dbReference>
<gene>
    <name evidence="2" type="ORF">GCM10008025_02260</name>
</gene>
<accession>A0A916RLK3</accession>
<reference evidence="2" key="1">
    <citation type="journal article" date="2014" name="Int. J. Syst. Evol. Microbiol.">
        <title>Complete genome sequence of Corynebacterium casei LMG S-19264T (=DSM 44701T), isolated from a smear-ripened cheese.</title>
        <authorList>
            <consortium name="US DOE Joint Genome Institute (JGI-PGF)"/>
            <person name="Walter F."/>
            <person name="Albersmeier A."/>
            <person name="Kalinowski J."/>
            <person name="Ruckert C."/>
        </authorList>
    </citation>
    <scope>NUCLEOTIDE SEQUENCE</scope>
    <source>
        <strain evidence="2">CGMCC 1.12408</strain>
    </source>
</reference>
<evidence type="ECO:0000256" key="1">
    <source>
        <dbReference type="SAM" id="Phobius"/>
    </source>
</evidence>
<feature type="transmembrane region" description="Helical" evidence="1">
    <location>
        <begin position="74"/>
        <end position="95"/>
    </location>
</feature>
<comment type="caution">
    <text evidence="2">The sequence shown here is derived from an EMBL/GenBank/DDBJ whole genome shotgun (WGS) entry which is preliminary data.</text>
</comment>
<sequence>MAMKYNHCSFYIILLCIGLAAYSVYSQINHTWIATPPTYILLILSIMAFIYAIKGRKDKTSWVSTFRSWLTITLSVLLSIVLLLVIFLQLLGSLLGGNEHLKTIHSPDETYTIDFYQWDAGAAGTFGIRGELNGPLWFKKSIYLERRVEDVSIEWISNTVVSINNHKLDLAQGETFGYE</sequence>
<dbReference type="AlphaFoldDB" id="A0A916RLK3"/>
<proteinExistence type="predicted"/>
<dbReference type="RefSeq" id="WP_188382839.1">
    <property type="nucleotide sequence ID" value="NZ_BMEY01000001.1"/>
</dbReference>
<keyword evidence="1" id="KW-1133">Transmembrane helix</keyword>
<dbReference type="Pfam" id="PF17428">
    <property type="entry name" value="DUF5412"/>
    <property type="match status" value="1"/>
</dbReference>